<dbReference type="AlphaFoldDB" id="A0A5D3CIF2"/>
<comment type="caution">
    <text evidence="3">The sequence shown here is derived from an EMBL/GenBank/DDBJ whole genome shotgun (WGS) entry which is preliminary data.</text>
</comment>
<evidence type="ECO:0000313" key="2">
    <source>
        <dbReference type="EMBL" id="KAA0026151.1"/>
    </source>
</evidence>
<dbReference type="Pfam" id="PF07727">
    <property type="entry name" value="RVT_2"/>
    <property type="match status" value="1"/>
</dbReference>
<proteinExistence type="predicted"/>
<evidence type="ECO:0000259" key="1">
    <source>
        <dbReference type="Pfam" id="PF07727"/>
    </source>
</evidence>
<dbReference type="Proteomes" id="UP000321947">
    <property type="component" value="Unassembled WGS sequence"/>
</dbReference>
<dbReference type="EMBL" id="SSTD01010688">
    <property type="protein sequence ID" value="TYK11611.1"/>
    <property type="molecule type" value="Genomic_DNA"/>
</dbReference>
<dbReference type="InterPro" id="IPR013103">
    <property type="entry name" value="RVT_2"/>
</dbReference>
<accession>A0A5D3CIF2</accession>
<organism evidence="3 5">
    <name type="scientific">Cucumis melo var. makuwa</name>
    <name type="common">Oriental melon</name>
    <dbReference type="NCBI Taxonomy" id="1194695"/>
    <lineage>
        <taxon>Eukaryota</taxon>
        <taxon>Viridiplantae</taxon>
        <taxon>Streptophyta</taxon>
        <taxon>Embryophyta</taxon>
        <taxon>Tracheophyta</taxon>
        <taxon>Spermatophyta</taxon>
        <taxon>Magnoliopsida</taxon>
        <taxon>eudicotyledons</taxon>
        <taxon>Gunneridae</taxon>
        <taxon>Pentapetalae</taxon>
        <taxon>rosids</taxon>
        <taxon>fabids</taxon>
        <taxon>Cucurbitales</taxon>
        <taxon>Cucurbitaceae</taxon>
        <taxon>Benincaseae</taxon>
        <taxon>Cucumis</taxon>
    </lineage>
</organism>
<protein>
    <submittedName>
        <fullName evidence="2 3">Mitochondrial protein</fullName>
    </submittedName>
</protein>
<dbReference type="OrthoDB" id="1931024at2759"/>
<gene>
    <name evidence="3" type="ORF">E5676_scaffold263G00560</name>
    <name evidence="2" type="ORF">E6C27_scaffold19G001030</name>
</gene>
<dbReference type="SUPFAM" id="SSF56672">
    <property type="entry name" value="DNA/RNA polymerases"/>
    <property type="match status" value="1"/>
</dbReference>
<dbReference type="InterPro" id="IPR043502">
    <property type="entry name" value="DNA/RNA_pol_sf"/>
</dbReference>
<sequence length="160" mass="18248">MALAHNWQIRQLDINNAFLHGILTKEVYMEQPVGFTIESNLPKPLVCKLKKALYGLKQSPGAWFDRLKTFLLSQDDIIVTGSSRHDIDKLISQMNATFSLKDLRKLSYFLGIESKTIVLASSNKNPSISERNIETWAATKETYQLYSLGRLCWCRLGIEP</sequence>
<reference evidence="4 5" key="1">
    <citation type="submission" date="2019-08" db="EMBL/GenBank/DDBJ databases">
        <title>Draft genome sequences of two oriental melons (Cucumis melo L. var makuwa).</title>
        <authorList>
            <person name="Kwon S.-Y."/>
        </authorList>
    </citation>
    <scope>NUCLEOTIDE SEQUENCE [LARGE SCALE GENOMIC DNA]</scope>
    <source>
        <strain evidence="5">cv. Chang Bougi</strain>
        <strain evidence="4">cv. SW 3</strain>
        <tissue evidence="3">Leaf</tissue>
    </source>
</reference>
<dbReference type="EMBL" id="SSTE01022979">
    <property type="protein sequence ID" value="KAA0026151.1"/>
    <property type="molecule type" value="Genomic_DNA"/>
</dbReference>
<dbReference type="STRING" id="1194695.A0A5D3CIF2"/>
<name>A0A5D3CIF2_CUCMM</name>
<evidence type="ECO:0000313" key="4">
    <source>
        <dbReference type="Proteomes" id="UP000321393"/>
    </source>
</evidence>
<evidence type="ECO:0000313" key="3">
    <source>
        <dbReference type="EMBL" id="TYK11611.1"/>
    </source>
</evidence>
<feature type="domain" description="Reverse transcriptase Ty1/copia-type" evidence="1">
    <location>
        <begin position="2"/>
        <end position="72"/>
    </location>
</feature>
<dbReference type="Proteomes" id="UP000321393">
    <property type="component" value="Unassembled WGS sequence"/>
</dbReference>
<evidence type="ECO:0000313" key="5">
    <source>
        <dbReference type="Proteomes" id="UP000321947"/>
    </source>
</evidence>